<dbReference type="Proteomes" id="UP001181693">
    <property type="component" value="Unassembled WGS sequence"/>
</dbReference>
<dbReference type="SMART" id="SM00684">
    <property type="entry name" value="DM15"/>
    <property type="match status" value="3"/>
</dbReference>
<accession>A0AAV3AM98</accession>
<proteinExistence type="predicted"/>
<protein>
    <submittedName>
        <fullName evidence="2">Uncharacterized protein</fullName>
    </submittedName>
</protein>
<organism evidence="2 3">
    <name type="scientific">Pyxicephalus adspersus</name>
    <name type="common">African bullfrog</name>
    <dbReference type="NCBI Taxonomy" id="30357"/>
    <lineage>
        <taxon>Eukaryota</taxon>
        <taxon>Metazoa</taxon>
        <taxon>Chordata</taxon>
        <taxon>Craniata</taxon>
        <taxon>Vertebrata</taxon>
        <taxon>Euteleostomi</taxon>
        <taxon>Amphibia</taxon>
        <taxon>Batrachia</taxon>
        <taxon>Anura</taxon>
        <taxon>Neobatrachia</taxon>
        <taxon>Ranoidea</taxon>
        <taxon>Pyxicephalidae</taxon>
        <taxon>Pyxicephalinae</taxon>
        <taxon>Pyxicephalus</taxon>
    </lineage>
</organism>
<reference evidence="2" key="1">
    <citation type="thesis" date="2020" institute="ProQuest LLC" country="789 East Eisenhower Parkway, Ann Arbor, MI, USA">
        <title>Comparative Genomics and Chromosome Evolution.</title>
        <authorList>
            <person name="Mudd A.B."/>
        </authorList>
    </citation>
    <scope>NUCLEOTIDE SEQUENCE</scope>
    <source>
        <strain evidence="2">1538</strain>
        <tissue evidence="2">Blood</tissue>
    </source>
</reference>
<sequence>MGVTKVRVQVQDLNLKVSGKASEDEEEVKERAEEEGNIALEDSKELELVDDKIRKKVDPEKWPIHCTPNQQTKRSDLIRLINCPEFVPGSLQASPSRTEPATNSPRKGSLPFAEKSLENSNLHTVVKELFAKLPDLDSDSWTEVKRRPRASPTKPKEAENCPVTSKQQTTEVEQEELDFMFDEEIEHLEGRKNNFTNWSDEDSDMEIDDQDLNKILIVTQTPPYLRKHPGGDRTGNHTSRAKITSDLAKVINDGLYYYEQDLWMAETETDHLTSKVFFSCSSNASPSEGTLLAGSCGCTTHSLPNFQHPSHELLKENGFTQHAYHKYRRRCLNERKRFGIGQSSEMNTLFRFWSFFLRDQFNKKMYEEFKQIAIEDAKANYRYGLECLFRFYSYGLEVKYRPDIFKDFQEETLKDYETGQLYGLEKFWAYLKYSKAKNLSINPRLQNYLNKFKRLEDFRVDPPIAEELGQQRCPSNSGHESSSRRRCRSGCSRASHTARHSAANHSRGPSDLSLPMCPHHP</sequence>
<feature type="region of interest" description="Disordered" evidence="1">
    <location>
        <begin position="88"/>
        <end position="112"/>
    </location>
</feature>
<feature type="compositionally biased region" description="Low complexity" evidence="1">
    <location>
        <begin position="489"/>
        <end position="507"/>
    </location>
</feature>
<feature type="compositionally biased region" description="Polar residues" evidence="1">
    <location>
        <begin position="91"/>
        <end position="106"/>
    </location>
</feature>
<dbReference type="GO" id="GO:0000339">
    <property type="term" value="F:RNA cap binding"/>
    <property type="evidence" value="ECO:0007669"/>
    <property type="project" value="InterPro"/>
</dbReference>
<evidence type="ECO:0000313" key="3">
    <source>
        <dbReference type="Proteomes" id="UP001181693"/>
    </source>
</evidence>
<feature type="region of interest" description="Disordered" evidence="1">
    <location>
        <begin position="142"/>
        <end position="171"/>
    </location>
</feature>
<name>A0AAV3AM98_PYXAD</name>
<keyword evidence="3" id="KW-1185">Reference proteome</keyword>
<dbReference type="AlphaFoldDB" id="A0AAV3AM98"/>
<comment type="caution">
    <text evidence="2">The sequence shown here is derived from an EMBL/GenBank/DDBJ whole genome shotgun (WGS) entry which is preliminary data.</text>
</comment>
<feature type="compositionally biased region" description="Polar residues" evidence="1">
    <location>
        <begin position="162"/>
        <end position="171"/>
    </location>
</feature>
<feature type="region of interest" description="Disordered" evidence="1">
    <location>
        <begin position="469"/>
        <end position="521"/>
    </location>
</feature>
<evidence type="ECO:0000256" key="1">
    <source>
        <dbReference type="SAM" id="MobiDB-lite"/>
    </source>
</evidence>
<gene>
    <name evidence="2" type="ORF">GDO54_009225</name>
</gene>
<dbReference type="Pfam" id="PF21071">
    <property type="entry name" value="LARP1_HEAT"/>
    <property type="match status" value="1"/>
</dbReference>
<dbReference type="InterPro" id="IPR006607">
    <property type="entry name" value="DM15"/>
</dbReference>
<evidence type="ECO:0000313" key="2">
    <source>
        <dbReference type="EMBL" id="DBA28945.1"/>
    </source>
</evidence>
<dbReference type="EMBL" id="DYDO01000003">
    <property type="protein sequence ID" value="DBA28945.1"/>
    <property type="molecule type" value="Genomic_DNA"/>
</dbReference>
<feature type="region of interest" description="Disordered" evidence="1">
    <location>
        <begin position="18"/>
        <end position="37"/>
    </location>
</feature>
<dbReference type="GO" id="GO:0048255">
    <property type="term" value="P:mRNA stabilization"/>
    <property type="evidence" value="ECO:0007669"/>
    <property type="project" value="InterPro"/>
</dbReference>